<dbReference type="PANTHER" id="PTHR30489">
    <property type="entry name" value="LIPOPROTEIN-RELEASING SYSTEM TRANSMEMBRANE PROTEIN LOLE"/>
    <property type="match status" value="1"/>
</dbReference>
<feature type="transmembrane region" description="Helical" evidence="7">
    <location>
        <begin position="348"/>
        <end position="370"/>
    </location>
</feature>
<dbReference type="InterPro" id="IPR051447">
    <property type="entry name" value="Lipoprotein-release_system"/>
</dbReference>
<dbReference type="InterPro" id="IPR025857">
    <property type="entry name" value="MacB_PCD"/>
</dbReference>
<comment type="subcellular location">
    <subcellularLocation>
        <location evidence="1">Cell membrane</location>
        <topology evidence="1">Multi-pass membrane protein</topology>
    </subcellularLocation>
</comment>
<evidence type="ECO:0000256" key="1">
    <source>
        <dbReference type="ARBA" id="ARBA00004651"/>
    </source>
</evidence>
<reference evidence="10 11" key="1">
    <citation type="journal article" date="2013" name="BMC Microbiol.">
        <title>Identification of the type II cytochrome c maturation pathway in anammox bacteria by comparative genomics.</title>
        <authorList>
            <person name="Ferousi C."/>
            <person name="Speth D.R."/>
            <person name="Reimann J."/>
            <person name="Op den Camp H.J."/>
            <person name="Allen J.W."/>
            <person name="Keltjens J.T."/>
            <person name="Jetten M.S."/>
        </authorList>
    </citation>
    <scope>NUCLEOTIDE SEQUENCE [LARGE SCALE GENOMIC DNA]</scope>
    <source>
        <strain evidence="10">RU1</strain>
    </source>
</reference>
<feature type="domain" description="ABC3 transporter permease C-terminal" evidence="8">
    <location>
        <begin position="250"/>
        <end position="377"/>
    </location>
</feature>
<keyword evidence="3" id="KW-1003">Cell membrane</keyword>
<dbReference type="InterPro" id="IPR003838">
    <property type="entry name" value="ABC3_permease_C"/>
</dbReference>
<dbReference type="EMBL" id="LAQJ01000238">
    <property type="protein sequence ID" value="KKO18723.1"/>
    <property type="molecule type" value="Genomic_DNA"/>
</dbReference>
<evidence type="ECO:0000259" key="9">
    <source>
        <dbReference type="Pfam" id="PF12704"/>
    </source>
</evidence>
<dbReference type="GO" id="GO:0098797">
    <property type="term" value="C:plasma membrane protein complex"/>
    <property type="evidence" value="ECO:0007669"/>
    <property type="project" value="TreeGrafter"/>
</dbReference>
<evidence type="ECO:0000313" key="10">
    <source>
        <dbReference type="EMBL" id="KKO18723.1"/>
    </source>
</evidence>
<evidence type="ECO:0000256" key="4">
    <source>
        <dbReference type="ARBA" id="ARBA00022692"/>
    </source>
</evidence>
<dbReference type="AlphaFoldDB" id="A0A0M2URM8"/>
<dbReference type="Proteomes" id="UP000034954">
    <property type="component" value="Unassembled WGS sequence"/>
</dbReference>
<dbReference type="PANTHER" id="PTHR30489:SF0">
    <property type="entry name" value="LIPOPROTEIN-RELEASING SYSTEM TRANSMEMBRANE PROTEIN LOLE"/>
    <property type="match status" value="1"/>
</dbReference>
<accession>A0A0M2URM8</accession>
<gene>
    <name evidence="10" type="ORF">BROFUL_02555</name>
</gene>
<evidence type="ECO:0000256" key="6">
    <source>
        <dbReference type="ARBA" id="ARBA00023136"/>
    </source>
</evidence>
<protein>
    <submittedName>
        <fullName evidence="10">ABC transporter permease component</fullName>
    </submittedName>
</protein>
<evidence type="ECO:0000256" key="7">
    <source>
        <dbReference type="SAM" id="Phobius"/>
    </source>
</evidence>
<feature type="transmembrane region" description="Helical" evidence="7">
    <location>
        <begin position="22"/>
        <end position="42"/>
    </location>
</feature>
<feature type="transmembrane region" description="Helical" evidence="7">
    <location>
        <begin position="160"/>
        <end position="183"/>
    </location>
</feature>
<sequence length="383" mass="42203">MNKHINLLLLATENLLRHGTKSVVVCLCIIAILTPFITAIAISEGVREQSLISVNAGADLYLTFDEFGRNSAIPLKHLDEIKKVYGVTRAIPRIIGRGYLQNKLAIIIGINKEDIPESVSFISGRVFENAGEVVIGHELARHFRLNPGDQFSMRCQQRKVFTVVGIFSADSGIWGASLIGMSFNDAGALFGKQDVATDIQLHTLPGHNSAIATDLYDIFQHEAYRLQDKQIIELYVKKGFMLKEGIFSALYVVAFALGVPAILVASGFGLSERKKEIGIMKATGWQTLEVLELISFEQFLISLLGASIAIVLSLFWIKIFHGVFIAPFFIAEMPMLPAFTLPARFLPLPCLLSFFVAFLLTMVGSVYSTWRASTVSPVVSMKS</sequence>
<keyword evidence="6 7" id="KW-0472">Membrane</keyword>
<evidence type="ECO:0000256" key="3">
    <source>
        <dbReference type="ARBA" id="ARBA00022475"/>
    </source>
</evidence>
<name>A0A0M2URM8_9BACT</name>
<evidence type="ECO:0000259" key="8">
    <source>
        <dbReference type="Pfam" id="PF02687"/>
    </source>
</evidence>
<keyword evidence="11" id="KW-1185">Reference proteome</keyword>
<evidence type="ECO:0000256" key="5">
    <source>
        <dbReference type="ARBA" id="ARBA00022989"/>
    </source>
</evidence>
<keyword evidence="4 7" id="KW-0812">Transmembrane</keyword>
<keyword evidence="5 7" id="KW-1133">Transmembrane helix</keyword>
<dbReference type="Pfam" id="PF02687">
    <property type="entry name" value="FtsX"/>
    <property type="match status" value="1"/>
</dbReference>
<feature type="domain" description="MacB-like periplasmic core" evidence="9">
    <location>
        <begin position="36"/>
        <end position="190"/>
    </location>
</feature>
<dbReference type="GO" id="GO:0044874">
    <property type="term" value="P:lipoprotein localization to outer membrane"/>
    <property type="evidence" value="ECO:0007669"/>
    <property type="project" value="TreeGrafter"/>
</dbReference>
<proteinExistence type="inferred from homology"/>
<comment type="similarity">
    <text evidence="2">Belongs to the ABC-4 integral membrane protein family. LolC/E subfamily.</text>
</comment>
<evidence type="ECO:0000313" key="11">
    <source>
        <dbReference type="Proteomes" id="UP000034954"/>
    </source>
</evidence>
<comment type="caution">
    <text evidence="10">The sequence shown here is derived from an EMBL/GenBank/DDBJ whole genome shotgun (WGS) entry which is preliminary data.</text>
</comment>
<dbReference type="Pfam" id="PF12704">
    <property type="entry name" value="MacB_PCD"/>
    <property type="match status" value="1"/>
</dbReference>
<organism evidence="10 11">
    <name type="scientific">Candidatus Brocadia fulgida</name>
    <dbReference type="NCBI Taxonomy" id="380242"/>
    <lineage>
        <taxon>Bacteria</taxon>
        <taxon>Pseudomonadati</taxon>
        <taxon>Planctomycetota</taxon>
        <taxon>Candidatus Brocadiia</taxon>
        <taxon>Candidatus Brocadiales</taxon>
        <taxon>Candidatus Brocadiaceae</taxon>
        <taxon>Candidatus Brocadia</taxon>
    </lineage>
</organism>
<evidence type="ECO:0000256" key="2">
    <source>
        <dbReference type="ARBA" id="ARBA00005236"/>
    </source>
</evidence>
<feature type="transmembrane region" description="Helical" evidence="7">
    <location>
        <begin position="246"/>
        <end position="270"/>
    </location>
</feature>